<dbReference type="CDD" id="cd00303">
    <property type="entry name" value="retropepsin_like"/>
    <property type="match status" value="1"/>
</dbReference>
<evidence type="ECO:0000256" key="1">
    <source>
        <dbReference type="ARBA" id="ARBA00001968"/>
    </source>
</evidence>
<keyword evidence="15" id="KW-0238">DNA-binding</keyword>
<feature type="region of interest" description="Disordered" evidence="17">
    <location>
        <begin position="577"/>
        <end position="603"/>
    </location>
</feature>
<dbReference type="SUPFAM" id="SSF53098">
    <property type="entry name" value="Ribonuclease H-like"/>
    <property type="match status" value="1"/>
</dbReference>
<evidence type="ECO:0000256" key="3">
    <source>
        <dbReference type="ARBA" id="ARBA00022670"/>
    </source>
</evidence>
<accession>A0ABQ5G511</accession>
<name>A0ABQ5G511_9ASTR</name>
<dbReference type="PANTHER" id="PTHR37984">
    <property type="entry name" value="PROTEIN CBG26694"/>
    <property type="match status" value="1"/>
</dbReference>
<dbReference type="Pfam" id="PF13359">
    <property type="entry name" value="DDE_Tnp_4"/>
    <property type="match status" value="1"/>
</dbReference>
<dbReference type="InterPro" id="IPR041373">
    <property type="entry name" value="RT_RNaseH"/>
</dbReference>
<keyword evidence="16" id="KW-0233">DNA recombination</keyword>
<keyword evidence="14" id="KW-0239">DNA-directed DNA polymerase</keyword>
<feature type="domain" description="Reverse transcriptase" evidence="18">
    <location>
        <begin position="756"/>
        <end position="994"/>
    </location>
</feature>
<feature type="region of interest" description="Disordered" evidence="17">
    <location>
        <begin position="69"/>
        <end position="98"/>
    </location>
</feature>
<reference evidence="19" key="2">
    <citation type="submission" date="2022-01" db="EMBL/GenBank/DDBJ databases">
        <authorList>
            <person name="Yamashiro T."/>
            <person name="Shiraishi A."/>
            <person name="Satake H."/>
            <person name="Nakayama K."/>
        </authorList>
    </citation>
    <scope>NUCLEOTIDE SEQUENCE</scope>
</reference>
<dbReference type="InterPro" id="IPR012337">
    <property type="entry name" value="RNaseH-like_sf"/>
</dbReference>
<keyword evidence="6" id="KW-0540">Nuclease</keyword>
<dbReference type="EMBL" id="BQNB010018046">
    <property type="protein sequence ID" value="GJT70092.1"/>
    <property type="molecule type" value="Genomic_DNA"/>
</dbReference>
<dbReference type="Pfam" id="PF00078">
    <property type="entry name" value="RVT_1"/>
    <property type="match status" value="1"/>
</dbReference>
<dbReference type="InterPro" id="IPR036397">
    <property type="entry name" value="RNaseH_sf"/>
</dbReference>
<keyword evidence="5" id="KW-0548">Nucleotidyltransferase</keyword>
<feature type="region of interest" description="Disordered" evidence="17">
    <location>
        <begin position="1"/>
        <end position="37"/>
    </location>
</feature>
<sequence>MRTRSAGWRAAESLGGETGVRVGRDGRGKRPREGNDECVDDLNGKYYLVDGGLPHRSTLIAPYRGEATMEKNENNGATKNSTDGATKNATDGATKNATDGATVKKESFSWNKQMDVAFIHALLKEQHVENRPNGSFSPHAYNNIVKVLSDKFNITFEKEKLKNQITTLKKYFNQFHDVFKGVSLSGYAWNPSTRLIEAEDDVWEALKKVWAIDGTHVRVRVPNRDAPRYRGHKGYPTINVLVACTFDLKFTYVLSGWEGTTSDSRIIKDALTRDDKLLIPDGKYYLVDGGLPYRSTLIAPYRGVRYHLKEYSTRAPQNPRELFNLRHASLQNSIERAFGVLKKRFFKIRSTTEPFYSCDTQADIFLACCILHNFLLEVDRDKELEDEVIHEEATMAKNENDGATKNATDGATVKKESFSWDEQMDVAFIQALISLIIDQKVKYTAGLFVGKALTWWNSQIRTLSREVDVSMSWNDFKFMMIQEFYPSHEMQKLESELWNHAMVEVGHAVYTDRFHELARLVLHLVTLESRVIERYVYGLAPQICGMVAVIEPKTIQKAVQISGALTDEAMRNGSIKKVEKIGNVGEPSKDRSGRDDNKRTRTGNAFATTDYRGVPRNVNHVNARNSTAKACYECGSTDHGRGNQENQGRGRAFMLGAKESRQDPNIVTGTFTLNNHFATTLFDSGADYSFVSTTFIPLLGLKPSDLGFRYEIEIASGQLVEIDKVIKGCKLEIEGHVFDIDLIPYVHGSFDVIIGMNWLSNYKAKIIFHEKVVRIPLPDDKVLRVVGERPKEKARLLMSVKASDKKQEEIVVEIEFRIELTPGATPVAKSPYHLAPSELEELLCIDYRELNKLTMKNRYPLPRIDDLFDQLQGSQFFSKIDLRSGYHQLRVHEDDILKTAFRTRYGHFEFIVMPFGLTNAPAVFMDSMNRACRPYLDKFVIVFIDDILIYSKTQEEHVEHLRLVLGLLKKKKLYAKFSKCEFWLREVQFLGHVINGNGIHVDPSKIEVGEEHELAFQTVKDKLCNATVLALPDGLEDFVVNYDASGIGLGCVLIQRGKVIAYASRQLKIHEKNYTTHDLELGAVVFALKIWRHYLYGTKSVIYMDHKSLQHIFSQKELNMRQRRWIELFSDYDCEIRYHPGKANVVADALRLQKGLDEMIEQRSDGTLYYLDRIWVPLKGEVRTLIMDEAHKSKYSVHPGADKMYYDLRDRYWWPGMKKNIAEYEGIAMDFVTKLPRTSSGHDTIWVIVDRLTKFAHFLPMHEDYKMERLARLYLNEIVVRHDVPILIILDGDSRFTSSVRCAPFEALYGGKCRSPIMWAGVGEGQLIGPELVQETTEKISQIKDRLKAARDRQKSYAYKRRKPLKFSVGDYVLLKVSLWKGVVRFGKKGKLAPRFVRPFEIVEKVGLVAYRLVFPEELNGVHDTFHVSNLKKCLAYPTLKVPLDEIRVDAKLKFVEEPVEILEREFKKLKRSRIAIVKVRWNSKRGPEFTWEHEDQMKLKYPHLFSNVSG</sequence>
<dbReference type="Gene3D" id="1.10.340.70">
    <property type="match status" value="1"/>
</dbReference>
<dbReference type="InterPro" id="IPR050951">
    <property type="entry name" value="Retrovirus_Pol_polyprotein"/>
</dbReference>
<dbReference type="Gene3D" id="3.30.70.270">
    <property type="match status" value="1"/>
</dbReference>
<dbReference type="InterPro" id="IPR056924">
    <property type="entry name" value="SH3_Tf2-1"/>
</dbReference>
<dbReference type="Gene3D" id="2.40.70.10">
    <property type="entry name" value="Acid Proteases"/>
    <property type="match status" value="1"/>
</dbReference>
<keyword evidence="13 19" id="KW-0695">RNA-directed DNA polymerase</keyword>
<dbReference type="Proteomes" id="UP001151760">
    <property type="component" value="Unassembled WGS sequence"/>
</dbReference>
<evidence type="ECO:0000256" key="4">
    <source>
        <dbReference type="ARBA" id="ARBA00022679"/>
    </source>
</evidence>
<gene>
    <name evidence="19" type="ORF">Tco_1029378</name>
</gene>
<protein>
    <recommendedName>
        <fullName evidence="2">RNA-directed DNA polymerase</fullName>
        <ecNumber evidence="2">2.7.7.49</ecNumber>
    </recommendedName>
</protein>
<comment type="cofactor">
    <cofactor evidence="1">
        <name>a divalent metal cation</name>
        <dbReference type="ChEBI" id="CHEBI:60240"/>
    </cofactor>
</comment>
<dbReference type="GO" id="GO:0003964">
    <property type="term" value="F:RNA-directed DNA polymerase activity"/>
    <property type="evidence" value="ECO:0007669"/>
    <property type="project" value="UniProtKB-KW"/>
</dbReference>
<evidence type="ECO:0000256" key="16">
    <source>
        <dbReference type="ARBA" id="ARBA00023172"/>
    </source>
</evidence>
<dbReference type="InterPro" id="IPR027806">
    <property type="entry name" value="HARBI1_dom"/>
</dbReference>
<dbReference type="SUPFAM" id="SSF56672">
    <property type="entry name" value="DNA/RNA polymerases"/>
    <property type="match status" value="1"/>
</dbReference>
<evidence type="ECO:0000313" key="20">
    <source>
        <dbReference type="Proteomes" id="UP001151760"/>
    </source>
</evidence>
<evidence type="ECO:0000256" key="6">
    <source>
        <dbReference type="ARBA" id="ARBA00022722"/>
    </source>
</evidence>
<keyword evidence="10" id="KW-0378">Hydrolase</keyword>
<dbReference type="InterPro" id="IPR041588">
    <property type="entry name" value="Integrase_H2C2"/>
</dbReference>
<feature type="compositionally biased region" description="Basic and acidic residues" evidence="17">
    <location>
        <begin position="587"/>
        <end position="599"/>
    </location>
</feature>
<dbReference type="Pfam" id="PF24626">
    <property type="entry name" value="SH3_Tf2-1"/>
    <property type="match status" value="1"/>
</dbReference>
<evidence type="ECO:0000313" key="19">
    <source>
        <dbReference type="EMBL" id="GJT70092.1"/>
    </source>
</evidence>
<organism evidence="19 20">
    <name type="scientific">Tanacetum coccineum</name>
    <dbReference type="NCBI Taxonomy" id="301880"/>
    <lineage>
        <taxon>Eukaryota</taxon>
        <taxon>Viridiplantae</taxon>
        <taxon>Streptophyta</taxon>
        <taxon>Embryophyta</taxon>
        <taxon>Tracheophyta</taxon>
        <taxon>Spermatophyta</taxon>
        <taxon>Magnoliopsida</taxon>
        <taxon>eudicotyledons</taxon>
        <taxon>Gunneridae</taxon>
        <taxon>Pentapetalae</taxon>
        <taxon>asterids</taxon>
        <taxon>campanulids</taxon>
        <taxon>Asterales</taxon>
        <taxon>Asteraceae</taxon>
        <taxon>Asteroideae</taxon>
        <taxon>Anthemideae</taxon>
        <taxon>Anthemidinae</taxon>
        <taxon>Tanacetum</taxon>
    </lineage>
</organism>
<evidence type="ECO:0000259" key="18">
    <source>
        <dbReference type="PROSITE" id="PS50878"/>
    </source>
</evidence>
<dbReference type="InterPro" id="IPR043128">
    <property type="entry name" value="Rev_trsase/Diguanyl_cyclase"/>
</dbReference>
<proteinExistence type="predicted"/>
<keyword evidence="7" id="KW-0479">Metal-binding</keyword>
<dbReference type="Pfam" id="PF08284">
    <property type="entry name" value="RVP_2"/>
    <property type="match status" value="1"/>
</dbReference>
<reference evidence="19" key="1">
    <citation type="journal article" date="2022" name="Int. J. Mol. Sci.">
        <title>Draft Genome of Tanacetum Coccineum: Genomic Comparison of Closely Related Tanacetum-Family Plants.</title>
        <authorList>
            <person name="Yamashiro T."/>
            <person name="Shiraishi A."/>
            <person name="Nakayama K."/>
            <person name="Satake H."/>
        </authorList>
    </citation>
    <scope>NUCLEOTIDE SEQUENCE</scope>
</reference>
<dbReference type="Pfam" id="PF17921">
    <property type="entry name" value="Integrase_H2C2"/>
    <property type="match status" value="1"/>
</dbReference>
<dbReference type="InterPro" id="IPR021109">
    <property type="entry name" value="Peptidase_aspartic_dom_sf"/>
</dbReference>
<dbReference type="SUPFAM" id="SSF50630">
    <property type="entry name" value="Acid proteases"/>
    <property type="match status" value="1"/>
</dbReference>
<dbReference type="Gene3D" id="3.30.420.10">
    <property type="entry name" value="Ribonuclease H-like superfamily/Ribonuclease H"/>
    <property type="match status" value="1"/>
</dbReference>
<dbReference type="PANTHER" id="PTHR37984:SF5">
    <property type="entry name" value="PROTEIN NYNRIN-LIKE"/>
    <property type="match status" value="1"/>
</dbReference>
<feature type="compositionally biased region" description="Polar residues" evidence="17">
    <location>
        <begin position="74"/>
        <end position="98"/>
    </location>
</feature>
<evidence type="ECO:0000256" key="10">
    <source>
        <dbReference type="ARBA" id="ARBA00022801"/>
    </source>
</evidence>
<keyword evidence="11" id="KW-0460">Magnesium</keyword>
<evidence type="ECO:0000256" key="15">
    <source>
        <dbReference type="ARBA" id="ARBA00023125"/>
    </source>
</evidence>
<dbReference type="InterPro" id="IPR043502">
    <property type="entry name" value="DNA/RNA_pol_sf"/>
</dbReference>
<evidence type="ECO:0000256" key="12">
    <source>
        <dbReference type="ARBA" id="ARBA00022908"/>
    </source>
</evidence>
<evidence type="ECO:0000256" key="9">
    <source>
        <dbReference type="ARBA" id="ARBA00022759"/>
    </source>
</evidence>
<evidence type="ECO:0000256" key="14">
    <source>
        <dbReference type="ARBA" id="ARBA00022932"/>
    </source>
</evidence>
<dbReference type="Gene3D" id="3.10.10.10">
    <property type="entry name" value="HIV Type 1 Reverse Transcriptase, subunit A, domain 1"/>
    <property type="match status" value="1"/>
</dbReference>
<evidence type="ECO:0000256" key="5">
    <source>
        <dbReference type="ARBA" id="ARBA00022695"/>
    </source>
</evidence>
<feature type="compositionally biased region" description="Basic and acidic residues" evidence="17">
    <location>
        <begin position="22"/>
        <end position="35"/>
    </location>
</feature>
<dbReference type="Pfam" id="PF17917">
    <property type="entry name" value="RT_RNaseH"/>
    <property type="match status" value="1"/>
</dbReference>
<evidence type="ECO:0000256" key="11">
    <source>
        <dbReference type="ARBA" id="ARBA00022842"/>
    </source>
</evidence>
<keyword evidence="8" id="KW-0064">Aspartyl protease</keyword>
<dbReference type="PROSITE" id="PS50878">
    <property type="entry name" value="RT_POL"/>
    <property type="match status" value="1"/>
</dbReference>
<evidence type="ECO:0000256" key="2">
    <source>
        <dbReference type="ARBA" id="ARBA00012493"/>
    </source>
</evidence>
<dbReference type="CDD" id="cd01647">
    <property type="entry name" value="RT_LTR"/>
    <property type="match status" value="1"/>
</dbReference>
<keyword evidence="3" id="KW-0645">Protease</keyword>
<dbReference type="Pfam" id="PF03732">
    <property type="entry name" value="Retrotrans_gag"/>
    <property type="match status" value="1"/>
</dbReference>
<dbReference type="CDD" id="cd09274">
    <property type="entry name" value="RNase_HI_RT_Ty3"/>
    <property type="match status" value="1"/>
</dbReference>
<dbReference type="Pfam" id="PF12776">
    <property type="entry name" value="Myb_DNA-bind_3"/>
    <property type="match status" value="1"/>
</dbReference>
<evidence type="ECO:0000256" key="7">
    <source>
        <dbReference type="ARBA" id="ARBA00022723"/>
    </source>
</evidence>
<dbReference type="EC" id="2.7.7.49" evidence="2"/>
<evidence type="ECO:0000256" key="13">
    <source>
        <dbReference type="ARBA" id="ARBA00022918"/>
    </source>
</evidence>
<evidence type="ECO:0000256" key="17">
    <source>
        <dbReference type="SAM" id="MobiDB-lite"/>
    </source>
</evidence>
<evidence type="ECO:0000256" key="8">
    <source>
        <dbReference type="ARBA" id="ARBA00022750"/>
    </source>
</evidence>
<comment type="caution">
    <text evidence="19">The sequence shown here is derived from an EMBL/GenBank/DDBJ whole genome shotgun (WGS) entry which is preliminary data.</text>
</comment>
<keyword evidence="20" id="KW-1185">Reference proteome</keyword>
<keyword evidence="9" id="KW-0255">Endonuclease</keyword>
<dbReference type="InterPro" id="IPR024752">
    <property type="entry name" value="Myb/SANT-like_dom"/>
</dbReference>
<dbReference type="InterPro" id="IPR005162">
    <property type="entry name" value="Retrotrans_gag_dom"/>
</dbReference>
<dbReference type="InterPro" id="IPR000477">
    <property type="entry name" value="RT_dom"/>
</dbReference>
<keyword evidence="12" id="KW-0229">DNA integration</keyword>
<keyword evidence="4" id="KW-0808">Transferase</keyword>